<dbReference type="Proteomes" id="UP001434883">
    <property type="component" value="Unassembled WGS sequence"/>
</dbReference>
<evidence type="ECO:0008006" key="3">
    <source>
        <dbReference type="Google" id="ProtNLM"/>
    </source>
</evidence>
<keyword evidence="2" id="KW-1185">Reference proteome</keyword>
<gene>
    <name evidence="1" type="ORF">XENOCAPTIV_021841</name>
</gene>
<proteinExistence type="predicted"/>
<evidence type="ECO:0000313" key="2">
    <source>
        <dbReference type="Proteomes" id="UP001434883"/>
    </source>
</evidence>
<comment type="caution">
    <text evidence="1">The sequence shown here is derived from an EMBL/GenBank/DDBJ whole genome shotgun (WGS) entry which is preliminary data.</text>
</comment>
<protein>
    <recommendedName>
        <fullName evidence="3">EF-hand domain-containing protein</fullName>
    </recommendedName>
</protein>
<sequence length="115" mass="13405">MKVLKMFRRSQSTTSDIQQPNKHAVKIWNIPNLRKDSLNTTRTISCFDMVPLTRFLISQLGRTGFVSTHLRPDTSSVFQVISGLRHPLTYADKDKEGWIRKEDTRKHINFMAFQP</sequence>
<accession>A0ABV0S8C3</accession>
<reference evidence="1 2" key="1">
    <citation type="submission" date="2021-06" db="EMBL/GenBank/DDBJ databases">
        <authorList>
            <person name="Palmer J.M."/>
        </authorList>
    </citation>
    <scope>NUCLEOTIDE SEQUENCE [LARGE SCALE GENOMIC DNA]</scope>
    <source>
        <strain evidence="1 2">XC_2019</strain>
        <tissue evidence="1">Muscle</tissue>
    </source>
</reference>
<dbReference type="EMBL" id="JAHRIN010072029">
    <property type="protein sequence ID" value="MEQ2216759.1"/>
    <property type="molecule type" value="Genomic_DNA"/>
</dbReference>
<organism evidence="1 2">
    <name type="scientific">Xenoophorus captivus</name>
    <dbReference type="NCBI Taxonomy" id="1517983"/>
    <lineage>
        <taxon>Eukaryota</taxon>
        <taxon>Metazoa</taxon>
        <taxon>Chordata</taxon>
        <taxon>Craniata</taxon>
        <taxon>Vertebrata</taxon>
        <taxon>Euteleostomi</taxon>
        <taxon>Actinopterygii</taxon>
        <taxon>Neopterygii</taxon>
        <taxon>Teleostei</taxon>
        <taxon>Neoteleostei</taxon>
        <taxon>Acanthomorphata</taxon>
        <taxon>Ovalentaria</taxon>
        <taxon>Atherinomorphae</taxon>
        <taxon>Cyprinodontiformes</taxon>
        <taxon>Goodeidae</taxon>
        <taxon>Xenoophorus</taxon>
    </lineage>
</organism>
<evidence type="ECO:0000313" key="1">
    <source>
        <dbReference type="EMBL" id="MEQ2216759.1"/>
    </source>
</evidence>
<name>A0ABV0S8C3_9TELE</name>